<feature type="transmembrane region" description="Helical" evidence="1">
    <location>
        <begin position="191"/>
        <end position="213"/>
    </location>
</feature>
<evidence type="ECO:0000256" key="1">
    <source>
        <dbReference type="SAM" id="Phobius"/>
    </source>
</evidence>
<protein>
    <submittedName>
        <fullName evidence="2">Uncharacterized protein</fullName>
    </submittedName>
</protein>
<feature type="transmembrane region" description="Helical" evidence="1">
    <location>
        <begin position="233"/>
        <end position="254"/>
    </location>
</feature>
<keyword evidence="1" id="KW-1133">Transmembrane helix</keyword>
<keyword evidence="3" id="KW-1185">Reference proteome</keyword>
<keyword evidence="1" id="KW-0472">Membrane</keyword>
<dbReference type="AlphaFoldDB" id="A0A5J4LM34"/>
<feature type="transmembrane region" description="Helical" evidence="1">
    <location>
        <begin position="103"/>
        <end position="128"/>
    </location>
</feature>
<feature type="transmembrane region" description="Helical" evidence="1">
    <location>
        <begin position="79"/>
        <end position="96"/>
    </location>
</feature>
<dbReference type="RefSeq" id="WP_152104711.1">
    <property type="nucleotide sequence ID" value="NZ_BLAG01000010.1"/>
</dbReference>
<keyword evidence="1" id="KW-0812">Transmembrane</keyword>
<dbReference type="GeneID" id="96752034"/>
<accession>A0A5J4LM34</accession>
<feature type="transmembrane region" description="Helical" evidence="1">
    <location>
        <begin position="266"/>
        <end position="287"/>
    </location>
</feature>
<evidence type="ECO:0000313" key="2">
    <source>
        <dbReference type="EMBL" id="GES31355.1"/>
    </source>
</evidence>
<dbReference type="Proteomes" id="UP000325598">
    <property type="component" value="Unassembled WGS sequence"/>
</dbReference>
<evidence type="ECO:0000313" key="3">
    <source>
        <dbReference type="Proteomes" id="UP000325598"/>
    </source>
</evidence>
<feature type="transmembrane region" description="Helical" evidence="1">
    <location>
        <begin position="140"/>
        <end position="160"/>
    </location>
</feature>
<dbReference type="EMBL" id="BLAG01000010">
    <property type="protein sequence ID" value="GES31355.1"/>
    <property type="molecule type" value="Genomic_DNA"/>
</dbReference>
<name>A0A5J4LM34_9ACTN</name>
<reference evidence="2 3" key="1">
    <citation type="submission" date="2019-10" db="EMBL/GenBank/DDBJ databases">
        <title>Whole genome shotgun sequence of Streptomyces angustmyceticus NBRC 3934.</title>
        <authorList>
            <person name="Hosoyama A."/>
            <person name="Ichikawa N."/>
            <person name="Kimura A."/>
            <person name="Kitahashi Y."/>
            <person name="Komaki H."/>
            <person name="Uohara A."/>
        </authorList>
    </citation>
    <scope>NUCLEOTIDE SEQUENCE [LARGE SCALE GENOMIC DNA]</scope>
    <source>
        <strain evidence="2 3">NBRC 3934</strain>
    </source>
</reference>
<proteinExistence type="predicted"/>
<sequence>MVMQDGGTVDVRPDADPGRAAPEHGGAYLATALSLALYSCVLVAWTLYGLAQGEGSVWDFLEGLFNPGASPATQILGPYEWAFSVGFLVIAGLALARRRVARSAALLTGCVLLAVSLREAVGLFDAAYRDQYRLDPLGGWVLATRGLGLVVALVVLFALFPATERRDGHRSAPGTAGPDGWRLRSSRICGVLFLLMSLARIGWTVFTVAAPEVDARRYLRGVVDGSLLGTLDLAAPGDFTTVGSVLVLLVLGVLAFRGRRDVRGALMMFAALELYMTVRTVVMLTVTDFFNRSFETPEGALSLATTAYALAAMTSVVVLTTTRGSTPYPGLRTEGVRAAAVGRGGGL</sequence>
<dbReference type="OrthoDB" id="4081376at2"/>
<feature type="transmembrane region" description="Helical" evidence="1">
    <location>
        <begin position="299"/>
        <end position="319"/>
    </location>
</feature>
<feature type="transmembrane region" description="Helical" evidence="1">
    <location>
        <begin position="27"/>
        <end position="48"/>
    </location>
</feature>
<comment type="caution">
    <text evidence="2">The sequence shown here is derived from an EMBL/GenBank/DDBJ whole genome shotgun (WGS) entry which is preliminary data.</text>
</comment>
<gene>
    <name evidence="2" type="ORF">San01_38420</name>
</gene>
<organism evidence="2 3">
    <name type="scientific">Streptomyces angustmyceticus</name>
    <dbReference type="NCBI Taxonomy" id="285578"/>
    <lineage>
        <taxon>Bacteria</taxon>
        <taxon>Bacillati</taxon>
        <taxon>Actinomycetota</taxon>
        <taxon>Actinomycetes</taxon>
        <taxon>Kitasatosporales</taxon>
        <taxon>Streptomycetaceae</taxon>
        <taxon>Streptomyces</taxon>
    </lineage>
</organism>